<accession>A0A132EMZ7</accession>
<sequence>MTRAADGVERRERAVAALLRGGTVCACVLIAVGMLLGAWQPAAGASEFARSGAAFAKAGVGLFILLPVARVVLLLGWFVRERDRTYALLSLLVLVIIAAGVVIGMRG</sequence>
<evidence type="ECO:0000313" key="3">
    <source>
        <dbReference type="Proteomes" id="UP000062912"/>
    </source>
</evidence>
<dbReference type="Proteomes" id="UP000062912">
    <property type="component" value="Unassembled WGS sequence"/>
</dbReference>
<dbReference type="OrthoDB" id="9106625at2"/>
<feature type="transmembrane region" description="Helical" evidence="1">
    <location>
        <begin position="86"/>
        <end position="105"/>
    </location>
</feature>
<keyword evidence="1" id="KW-0812">Transmembrane</keyword>
<protein>
    <recommendedName>
        <fullName evidence="4">DUF1634 domain-containing protein</fullName>
    </recommendedName>
</protein>
<dbReference type="EMBL" id="LPJR01000001">
    <property type="protein sequence ID" value="KWF37883.1"/>
    <property type="molecule type" value="Genomic_DNA"/>
</dbReference>
<reference evidence="2 3" key="1">
    <citation type="submission" date="2015-11" db="EMBL/GenBank/DDBJ databases">
        <title>Expanding the genomic diversity of Burkholderia species for the development of highly accurate diagnostics.</title>
        <authorList>
            <person name="Sahl J."/>
            <person name="Keim P."/>
            <person name="Wagner D."/>
        </authorList>
    </citation>
    <scope>NUCLEOTIDE SEQUENCE [LARGE SCALE GENOMIC DNA]</scope>
    <source>
        <strain evidence="2 3">MSMB368WGS</strain>
    </source>
</reference>
<feature type="transmembrane region" description="Helical" evidence="1">
    <location>
        <begin position="59"/>
        <end position="79"/>
    </location>
</feature>
<dbReference type="RefSeq" id="WP_060237558.1">
    <property type="nucleotide sequence ID" value="NZ_LPJR01000001.1"/>
</dbReference>
<evidence type="ECO:0000313" key="2">
    <source>
        <dbReference type="EMBL" id="KWF37883.1"/>
    </source>
</evidence>
<evidence type="ECO:0008006" key="4">
    <source>
        <dbReference type="Google" id="ProtNLM"/>
    </source>
</evidence>
<gene>
    <name evidence="2" type="ORF">WT56_04090</name>
</gene>
<feature type="transmembrane region" description="Helical" evidence="1">
    <location>
        <begin position="21"/>
        <end position="39"/>
    </location>
</feature>
<keyword evidence="1" id="KW-0472">Membrane</keyword>
<keyword evidence="1" id="KW-1133">Transmembrane helix</keyword>
<proteinExistence type="predicted"/>
<evidence type="ECO:0000256" key="1">
    <source>
        <dbReference type="SAM" id="Phobius"/>
    </source>
</evidence>
<dbReference type="AlphaFoldDB" id="A0A132EMZ7"/>
<comment type="caution">
    <text evidence="2">The sequence shown here is derived from an EMBL/GenBank/DDBJ whole genome shotgun (WGS) entry which is preliminary data.</text>
</comment>
<dbReference type="InterPro" id="IPR012861">
    <property type="entry name" value="DUF1634"/>
</dbReference>
<organism evidence="2 3">
    <name type="scientific">Burkholderia pseudomultivorans</name>
    <dbReference type="NCBI Taxonomy" id="1207504"/>
    <lineage>
        <taxon>Bacteria</taxon>
        <taxon>Pseudomonadati</taxon>
        <taxon>Pseudomonadota</taxon>
        <taxon>Betaproteobacteria</taxon>
        <taxon>Burkholderiales</taxon>
        <taxon>Burkholderiaceae</taxon>
        <taxon>Burkholderia</taxon>
        <taxon>Burkholderia cepacia complex</taxon>
    </lineage>
</organism>
<dbReference type="Pfam" id="PF07843">
    <property type="entry name" value="DUF1634"/>
    <property type="match status" value="1"/>
</dbReference>
<name>A0A132EMZ7_9BURK</name>